<name>A0ABY2E356_9MICO</name>
<evidence type="ECO:0000259" key="4">
    <source>
        <dbReference type="Pfam" id="PF00248"/>
    </source>
</evidence>
<proteinExistence type="inferred from homology"/>
<evidence type="ECO:0000313" key="5">
    <source>
        <dbReference type="EMBL" id="TDE94025.1"/>
    </source>
</evidence>
<organism evidence="5 6">
    <name type="scientific">Occultella glacieicola</name>
    <dbReference type="NCBI Taxonomy" id="2518684"/>
    <lineage>
        <taxon>Bacteria</taxon>
        <taxon>Bacillati</taxon>
        <taxon>Actinomycetota</taxon>
        <taxon>Actinomycetes</taxon>
        <taxon>Micrococcales</taxon>
        <taxon>Ruaniaceae</taxon>
        <taxon>Occultella</taxon>
    </lineage>
</organism>
<evidence type="ECO:0000313" key="6">
    <source>
        <dbReference type="Proteomes" id="UP000504882"/>
    </source>
</evidence>
<comment type="caution">
    <text evidence="5">The sequence shown here is derived from an EMBL/GenBank/DDBJ whole genome shotgun (WGS) entry which is preliminary data.</text>
</comment>
<dbReference type="PIRSF" id="PIRSF000097">
    <property type="entry name" value="AKR"/>
    <property type="match status" value="1"/>
</dbReference>
<evidence type="ECO:0000256" key="1">
    <source>
        <dbReference type="ARBA" id="ARBA00007905"/>
    </source>
</evidence>
<gene>
    <name evidence="5" type="ORF">EXU48_11235</name>
</gene>
<dbReference type="InterPro" id="IPR018170">
    <property type="entry name" value="Aldo/ket_reductase_CS"/>
</dbReference>
<keyword evidence="3" id="KW-0560">Oxidoreductase</keyword>
<keyword evidence="6" id="KW-1185">Reference proteome</keyword>
<keyword evidence="2" id="KW-0521">NADP</keyword>
<dbReference type="InterPro" id="IPR023210">
    <property type="entry name" value="NADP_OxRdtase_dom"/>
</dbReference>
<dbReference type="RefSeq" id="WP_133107751.1">
    <property type="nucleotide sequence ID" value="NZ_SMNA01000005.1"/>
</dbReference>
<dbReference type="InterPro" id="IPR036812">
    <property type="entry name" value="NAD(P)_OxRdtase_dom_sf"/>
</dbReference>
<dbReference type="PROSITE" id="PS00063">
    <property type="entry name" value="ALDOKETO_REDUCTASE_3"/>
    <property type="match status" value="1"/>
</dbReference>
<dbReference type="PANTHER" id="PTHR43827">
    <property type="entry name" value="2,5-DIKETO-D-GLUCONIC ACID REDUCTASE"/>
    <property type="match status" value="1"/>
</dbReference>
<comment type="similarity">
    <text evidence="1">Belongs to the aldo/keto reductase family.</text>
</comment>
<feature type="domain" description="NADP-dependent oxidoreductase" evidence="4">
    <location>
        <begin position="22"/>
        <end position="266"/>
    </location>
</feature>
<sequence>MTSYPANVPAHSLSDGSTIPQLGFGVWQVPDDEATTAVAEALRVGYRLIDTAAAYGNEAGVGRAIAESGLARDEVYVTTKLNNPDQGYDSTLRAYDESLAKLGLETVDLYLIHWAAPAWDQYSATWKAFVTLLNEGRVRSIGVSNFQVPHLERIIGETGVTPVLNQVESHPYLQQNELKAFHAEHHIATEAWSPLGSGRGLLEDPVFAEIAAAHQATPAQVVLAWHLAVGNVVIPKSVTPSRIAENLAAADVRLTDDDLARIAGLDRGHRYGGDPDNVTWGKPAHLA</sequence>
<evidence type="ECO:0000256" key="3">
    <source>
        <dbReference type="ARBA" id="ARBA00023002"/>
    </source>
</evidence>
<dbReference type="SUPFAM" id="SSF51430">
    <property type="entry name" value="NAD(P)-linked oxidoreductase"/>
    <property type="match status" value="1"/>
</dbReference>
<dbReference type="PRINTS" id="PR00069">
    <property type="entry name" value="ALDKETRDTASE"/>
</dbReference>
<dbReference type="PANTHER" id="PTHR43827:SF3">
    <property type="entry name" value="NADP-DEPENDENT OXIDOREDUCTASE DOMAIN-CONTAINING PROTEIN"/>
    <property type="match status" value="1"/>
</dbReference>
<reference evidence="5 6" key="1">
    <citation type="submission" date="2019-03" db="EMBL/GenBank/DDBJ databases">
        <title>Genomic features of bacteria from cold environments.</title>
        <authorList>
            <person name="Shen L."/>
        </authorList>
    </citation>
    <scope>NUCLEOTIDE SEQUENCE [LARGE SCALE GENOMIC DNA]</scope>
    <source>
        <strain evidence="6">T3246-1</strain>
    </source>
</reference>
<dbReference type="Pfam" id="PF00248">
    <property type="entry name" value="Aldo_ket_red"/>
    <property type="match status" value="1"/>
</dbReference>
<dbReference type="InterPro" id="IPR020471">
    <property type="entry name" value="AKR"/>
</dbReference>
<accession>A0ABY2E356</accession>
<dbReference type="Proteomes" id="UP000504882">
    <property type="component" value="Unassembled WGS sequence"/>
</dbReference>
<dbReference type="PROSITE" id="PS00062">
    <property type="entry name" value="ALDOKETO_REDUCTASE_2"/>
    <property type="match status" value="1"/>
</dbReference>
<dbReference type="PROSITE" id="PS00798">
    <property type="entry name" value="ALDOKETO_REDUCTASE_1"/>
    <property type="match status" value="1"/>
</dbReference>
<evidence type="ECO:0000256" key="2">
    <source>
        <dbReference type="ARBA" id="ARBA00022857"/>
    </source>
</evidence>
<dbReference type="Gene3D" id="3.20.20.100">
    <property type="entry name" value="NADP-dependent oxidoreductase domain"/>
    <property type="match status" value="1"/>
</dbReference>
<dbReference type="EMBL" id="SMNA01000005">
    <property type="protein sequence ID" value="TDE94025.1"/>
    <property type="molecule type" value="Genomic_DNA"/>
</dbReference>
<protein>
    <submittedName>
        <fullName evidence="5">Aldo/keto reductase</fullName>
    </submittedName>
</protein>